<keyword evidence="2 3" id="KW-0040">ANK repeat</keyword>
<name>A0A4P9Y651_9FUNG</name>
<proteinExistence type="predicted"/>
<evidence type="ECO:0000256" key="4">
    <source>
        <dbReference type="SAM" id="MobiDB-lite"/>
    </source>
</evidence>
<accession>A0A4P9Y651</accession>
<gene>
    <name evidence="5" type="ORF">BJ684DRAFT_15190</name>
</gene>
<dbReference type="EMBL" id="KZ987827">
    <property type="protein sequence ID" value="RKP14497.1"/>
    <property type="molecule type" value="Genomic_DNA"/>
</dbReference>
<dbReference type="AlphaFoldDB" id="A0A4P9Y651"/>
<dbReference type="GO" id="GO:0045944">
    <property type="term" value="P:positive regulation of transcription by RNA polymerase II"/>
    <property type="evidence" value="ECO:0007669"/>
    <property type="project" value="TreeGrafter"/>
</dbReference>
<dbReference type="InterPro" id="IPR002110">
    <property type="entry name" value="Ankyrin_rpt"/>
</dbReference>
<dbReference type="Proteomes" id="UP000267251">
    <property type="component" value="Unassembled WGS sequence"/>
</dbReference>
<dbReference type="PROSITE" id="PS50088">
    <property type="entry name" value="ANK_REPEAT"/>
    <property type="match status" value="1"/>
</dbReference>
<keyword evidence="6" id="KW-1185">Reference proteome</keyword>
<sequence>MTEDSGASPNEILLGGARQGNPELIQEALAEGADIGHRDGLGATALHYAAGTLSFDALKALLESPGLTQDLINVRENVTGEAAIHRAAAAWDRDPEVALETLALLVDKGADVTLTDRQGSRPIARLPPQGAQEARTLFQQAALAKTLGAGQEDSDSEGEASSEED</sequence>
<evidence type="ECO:0000256" key="1">
    <source>
        <dbReference type="ARBA" id="ARBA00022737"/>
    </source>
</evidence>
<dbReference type="Pfam" id="PF12796">
    <property type="entry name" value="Ank_2"/>
    <property type="match status" value="1"/>
</dbReference>
<evidence type="ECO:0000313" key="5">
    <source>
        <dbReference type="EMBL" id="RKP14497.1"/>
    </source>
</evidence>
<dbReference type="InterPro" id="IPR050663">
    <property type="entry name" value="Ankyrin-SOCS_Box"/>
</dbReference>
<dbReference type="InterPro" id="IPR036770">
    <property type="entry name" value="Ankyrin_rpt-contain_sf"/>
</dbReference>
<feature type="region of interest" description="Disordered" evidence="4">
    <location>
        <begin position="145"/>
        <end position="165"/>
    </location>
</feature>
<dbReference type="PANTHER" id="PTHR24193:SF121">
    <property type="entry name" value="ADA2A-CONTAINING COMPLEX COMPONENT 3, ISOFORM D"/>
    <property type="match status" value="1"/>
</dbReference>
<evidence type="ECO:0000256" key="2">
    <source>
        <dbReference type="ARBA" id="ARBA00023043"/>
    </source>
</evidence>
<reference evidence="6" key="1">
    <citation type="journal article" date="2018" name="Nat. Microbiol.">
        <title>Leveraging single-cell genomics to expand the fungal tree of life.</title>
        <authorList>
            <person name="Ahrendt S.R."/>
            <person name="Quandt C.A."/>
            <person name="Ciobanu D."/>
            <person name="Clum A."/>
            <person name="Salamov A."/>
            <person name="Andreopoulos B."/>
            <person name="Cheng J.F."/>
            <person name="Woyke T."/>
            <person name="Pelin A."/>
            <person name="Henrissat B."/>
            <person name="Reynolds N.K."/>
            <person name="Benny G.L."/>
            <person name="Smith M.E."/>
            <person name="James T.Y."/>
            <person name="Grigoriev I.V."/>
        </authorList>
    </citation>
    <scope>NUCLEOTIDE SEQUENCE [LARGE SCALE GENOMIC DNA]</scope>
</reference>
<dbReference type="GO" id="GO:0005634">
    <property type="term" value="C:nucleus"/>
    <property type="evidence" value="ECO:0007669"/>
    <property type="project" value="TreeGrafter"/>
</dbReference>
<protein>
    <submittedName>
        <fullName evidence="5">Uncharacterized protein</fullName>
    </submittedName>
</protein>
<dbReference type="PANTHER" id="PTHR24193">
    <property type="entry name" value="ANKYRIN REPEAT PROTEIN"/>
    <property type="match status" value="1"/>
</dbReference>
<dbReference type="SMART" id="SM00248">
    <property type="entry name" value="ANK"/>
    <property type="match status" value="2"/>
</dbReference>
<organism evidence="5 6">
    <name type="scientific">Piptocephalis cylindrospora</name>
    <dbReference type="NCBI Taxonomy" id="1907219"/>
    <lineage>
        <taxon>Eukaryota</taxon>
        <taxon>Fungi</taxon>
        <taxon>Fungi incertae sedis</taxon>
        <taxon>Zoopagomycota</taxon>
        <taxon>Zoopagomycotina</taxon>
        <taxon>Zoopagomycetes</taxon>
        <taxon>Zoopagales</taxon>
        <taxon>Piptocephalidaceae</taxon>
        <taxon>Piptocephalis</taxon>
    </lineage>
</organism>
<dbReference type="GO" id="GO:0000976">
    <property type="term" value="F:transcription cis-regulatory region binding"/>
    <property type="evidence" value="ECO:0007669"/>
    <property type="project" value="TreeGrafter"/>
</dbReference>
<dbReference type="Gene3D" id="1.25.40.20">
    <property type="entry name" value="Ankyrin repeat-containing domain"/>
    <property type="match status" value="1"/>
</dbReference>
<feature type="repeat" description="ANK" evidence="3">
    <location>
        <begin position="79"/>
        <end position="117"/>
    </location>
</feature>
<evidence type="ECO:0000313" key="6">
    <source>
        <dbReference type="Proteomes" id="UP000267251"/>
    </source>
</evidence>
<evidence type="ECO:0000256" key="3">
    <source>
        <dbReference type="PROSITE-ProRule" id="PRU00023"/>
    </source>
</evidence>
<feature type="compositionally biased region" description="Acidic residues" evidence="4">
    <location>
        <begin position="152"/>
        <end position="165"/>
    </location>
</feature>
<keyword evidence="1" id="KW-0677">Repeat</keyword>
<dbReference type="SUPFAM" id="SSF48403">
    <property type="entry name" value="Ankyrin repeat"/>
    <property type="match status" value="1"/>
</dbReference>
<dbReference type="OrthoDB" id="9995210at2759"/>